<evidence type="ECO:0000256" key="10">
    <source>
        <dbReference type="ARBA" id="ARBA00022741"/>
    </source>
</evidence>
<dbReference type="Proteomes" id="UP000004754">
    <property type="component" value="Unassembled WGS sequence"/>
</dbReference>
<dbReference type="Pfam" id="PF01503">
    <property type="entry name" value="PRA-PH"/>
    <property type="match status" value="1"/>
</dbReference>
<dbReference type="HAMAP" id="MF_01020">
    <property type="entry name" value="HisE"/>
    <property type="match status" value="1"/>
</dbReference>
<dbReference type="Gene3D" id="4.10.80.70">
    <property type="match status" value="1"/>
</dbReference>
<evidence type="ECO:0000256" key="1">
    <source>
        <dbReference type="ARBA" id="ARBA00000024"/>
    </source>
</evidence>
<gene>
    <name evidence="17" type="primary">hisE</name>
    <name evidence="15" type="synonym">hisI</name>
    <name evidence="15" type="synonym">hisIE</name>
    <name evidence="17" type="ORF">HMP0721_1123</name>
</gene>
<dbReference type="NCBIfam" id="NF000768">
    <property type="entry name" value="PRK00051.1"/>
    <property type="match status" value="1"/>
</dbReference>
<dbReference type="SUPFAM" id="SSF101386">
    <property type="entry name" value="all-alpha NTP pyrophosphatases"/>
    <property type="match status" value="1"/>
</dbReference>
<evidence type="ECO:0000259" key="16">
    <source>
        <dbReference type="Pfam" id="PF01502"/>
    </source>
</evidence>
<comment type="pathway">
    <text evidence="4 15">Amino-acid biosynthesis; L-histidine biosynthesis; L-histidine from 5-phospho-alpha-D-ribose 1-diphosphate: step 3/9.</text>
</comment>
<evidence type="ECO:0000256" key="7">
    <source>
        <dbReference type="ARBA" id="ARBA00008299"/>
    </source>
</evidence>
<evidence type="ECO:0000313" key="18">
    <source>
        <dbReference type="Proteomes" id="UP000004754"/>
    </source>
</evidence>
<dbReference type="PANTHER" id="PTHR42945:SF1">
    <property type="entry name" value="HISTIDINE BIOSYNTHESIS BIFUNCTIONAL PROTEIN HIS7"/>
    <property type="match status" value="1"/>
</dbReference>
<dbReference type="Gene3D" id="3.10.20.810">
    <property type="entry name" value="Phosphoribosyl-AMP cyclohydrolase"/>
    <property type="match status" value="1"/>
</dbReference>
<dbReference type="GO" id="GO:0004635">
    <property type="term" value="F:phosphoribosyl-AMP cyclohydrolase activity"/>
    <property type="evidence" value="ECO:0007669"/>
    <property type="project" value="UniProtKB-UniRule"/>
</dbReference>
<dbReference type="Gene3D" id="1.10.287.1080">
    <property type="entry name" value="MazG-like"/>
    <property type="match status" value="1"/>
</dbReference>
<evidence type="ECO:0000256" key="2">
    <source>
        <dbReference type="ARBA" id="ARBA00001460"/>
    </source>
</evidence>
<feature type="region of interest" description="Phosphoribosyl-ATP pyrophosphohydrolase" evidence="15">
    <location>
        <begin position="127"/>
        <end position="230"/>
    </location>
</feature>
<dbReference type="InterPro" id="IPR008179">
    <property type="entry name" value="HisE"/>
</dbReference>
<dbReference type="GO" id="GO:0000105">
    <property type="term" value="P:L-histidine biosynthetic process"/>
    <property type="evidence" value="ECO:0007669"/>
    <property type="project" value="UniProtKB-UniRule"/>
</dbReference>
<evidence type="ECO:0000256" key="15">
    <source>
        <dbReference type="HAMAP-Rule" id="MF_01019"/>
    </source>
</evidence>
<evidence type="ECO:0000256" key="12">
    <source>
        <dbReference type="ARBA" id="ARBA00022840"/>
    </source>
</evidence>
<dbReference type="InterPro" id="IPR021130">
    <property type="entry name" value="PRib-ATP_PPHydrolase-like"/>
</dbReference>
<dbReference type="GO" id="GO:0005737">
    <property type="term" value="C:cytoplasm"/>
    <property type="evidence" value="ECO:0007669"/>
    <property type="project" value="UniProtKB-SubCell"/>
</dbReference>
<feature type="domain" description="Phosphoribosyl-AMP cyclohydrolase" evidence="16">
    <location>
        <begin position="37"/>
        <end position="110"/>
    </location>
</feature>
<evidence type="ECO:0000256" key="3">
    <source>
        <dbReference type="ARBA" id="ARBA00004496"/>
    </source>
</evidence>
<dbReference type="HAMAP" id="MF_01021">
    <property type="entry name" value="HisI"/>
    <property type="match status" value="1"/>
</dbReference>
<dbReference type="Pfam" id="PF01502">
    <property type="entry name" value="PRA-CH"/>
    <property type="match status" value="1"/>
</dbReference>
<comment type="catalytic activity">
    <reaction evidence="2 15">
        <text>1-(5-phospho-beta-D-ribosyl)-ATP + H2O = 1-(5-phospho-beta-D-ribosyl)-5'-AMP + diphosphate + H(+)</text>
        <dbReference type="Rhea" id="RHEA:22828"/>
        <dbReference type="ChEBI" id="CHEBI:15377"/>
        <dbReference type="ChEBI" id="CHEBI:15378"/>
        <dbReference type="ChEBI" id="CHEBI:33019"/>
        <dbReference type="ChEBI" id="CHEBI:59457"/>
        <dbReference type="ChEBI" id="CHEBI:73183"/>
        <dbReference type="EC" id="3.6.1.31"/>
    </reaction>
</comment>
<dbReference type="EC" id="3.6.1.31" evidence="15"/>
<evidence type="ECO:0000256" key="5">
    <source>
        <dbReference type="ARBA" id="ARBA00005204"/>
    </source>
</evidence>
<keyword evidence="13 15" id="KW-0368">Histidine biosynthesis</keyword>
<dbReference type="STRING" id="887929.HMP0721_1123"/>
<keyword evidence="14 15" id="KW-0511">Multifunctional enzyme</keyword>
<comment type="pathway">
    <text evidence="5 15">Amino-acid biosynthesis; L-histidine biosynthesis; L-histidine from 5-phospho-alpha-D-ribose 1-diphosphate: step 2/9.</text>
</comment>
<comment type="catalytic activity">
    <reaction evidence="1 15">
        <text>1-(5-phospho-beta-D-ribosyl)-5'-AMP + H2O = 1-(5-phospho-beta-D-ribosyl)-5-[(5-phospho-beta-D-ribosylamino)methylideneamino]imidazole-4-carboxamide</text>
        <dbReference type="Rhea" id="RHEA:20049"/>
        <dbReference type="ChEBI" id="CHEBI:15377"/>
        <dbReference type="ChEBI" id="CHEBI:58435"/>
        <dbReference type="ChEBI" id="CHEBI:59457"/>
        <dbReference type="EC" id="3.5.4.19"/>
    </reaction>
</comment>
<organism evidence="17 18">
    <name type="scientific">Pseudoramibacter alactolyticus ATCC 23263</name>
    <dbReference type="NCBI Taxonomy" id="887929"/>
    <lineage>
        <taxon>Bacteria</taxon>
        <taxon>Bacillati</taxon>
        <taxon>Bacillota</taxon>
        <taxon>Clostridia</taxon>
        <taxon>Eubacteriales</taxon>
        <taxon>Eubacteriaceae</taxon>
        <taxon>Pseudoramibacter</taxon>
    </lineage>
</organism>
<dbReference type="UniPathway" id="UPA00031">
    <property type="reaction ID" value="UER00007"/>
</dbReference>
<evidence type="ECO:0000256" key="4">
    <source>
        <dbReference type="ARBA" id="ARBA00005169"/>
    </source>
</evidence>
<evidence type="ECO:0000256" key="14">
    <source>
        <dbReference type="ARBA" id="ARBA00023268"/>
    </source>
</evidence>
<dbReference type="AlphaFoldDB" id="E6MGJ0"/>
<evidence type="ECO:0000256" key="8">
    <source>
        <dbReference type="ARBA" id="ARBA00022490"/>
    </source>
</evidence>
<sequence length="230" mass="25783">MSNLKSITDLSAIDFHFNDQGLIPAILQDYHTREILMMAWMNAESLALTLETGNATFFSRSRGTLWTKGETSGHFQKVVAIDYDCDADTLLLQVNPIGPACHTGRRSCFYRRLAADDVLDRGNSDILTALAAQIEDRRIHPIEGSYTNYLFNEGIDKICKKVGEEATETVIAAKNGDPDELVSETADLLYHLTVLLNHQGTSFNAVYEKLAARHQTQRRDEYGDRGKIKK</sequence>
<dbReference type="EC" id="3.5.4.19" evidence="15"/>
<dbReference type="InterPro" id="IPR026660">
    <property type="entry name" value="PRA-CH"/>
</dbReference>
<dbReference type="GO" id="GO:0004636">
    <property type="term" value="F:phosphoribosyl-ATP diphosphatase activity"/>
    <property type="evidence" value="ECO:0007669"/>
    <property type="project" value="UniProtKB-UniRule"/>
</dbReference>
<evidence type="ECO:0000256" key="13">
    <source>
        <dbReference type="ARBA" id="ARBA00023102"/>
    </source>
</evidence>
<protein>
    <recommendedName>
        <fullName evidence="15">Histidine biosynthesis bifunctional protein HisIE</fullName>
    </recommendedName>
    <domain>
        <recommendedName>
            <fullName evidence="15">Phosphoribosyl-AMP cyclohydrolase</fullName>
            <shortName evidence="15">PRA-CH</shortName>
            <ecNumber evidence="15">3.5.4.19</ecNumber>
        </recommendedName>
    </domain>
    <domain>
        <recommendedName>
            <fullName evidence="15">Phosphoribosyl-ATP pyrophosphatase</fullName>
            <shortName evidence="15">PRA-PH</shortName>
            <ecNumber evidence="15">3.6.1.31</ecNumber>
        </recommendedName>
    </domain>
</protein>
<keyword evidence="11 15" id="KW-0378">Hydrolase</keyword>
<evidence type="ECO:0000313" key="17">
    <source>
        <dbReference type="EMBL" id="EFV01730.1"/>
    </source>
</evidence>
<comment type="similarity">
    <text evidence="7 15">In the N-terminal section; belongs to the PRA-CH family.</text>
</comment>
<dbReference type="InterPro" id="IPR023019">
    <property type="entry name" value="His_synth_HisIE"/>
</dbReference>
<dbReference type="NCBIfam" id="TIGR03188">
    <property type="entry name" value="histidine_hisI"/>
    <property type="match status" value="1"/>
</dbReference>
<dbReference type="eggNOG" id="COG0139">
    <property type="taxonomic scope" value="Bacteria"/>
</dbReference>
<comment type="caution">
    <text evidence="17">The sequence shown here is derived from an EMBL/GenBank/DDBJ whole genome shotgun (WGS) entry which is preliminary data.</text>
</comment>
<keyword evidence="8 15" id="KW-0963">Cytoplasm</keyword>
<keyword evidence="9 15" id="KW-0028">Amino-acid biosynthesis</keyword>
<dbReference type="GO" id="GO:0005524">
    <property type="term" value="F:ATP binding"/>
    <property type="evidence" value="ECO:0007669"/>
    <property type="project" value="UniProtKB-KW"/>
</dbReference>
<dbReference type="PANTHER" id="PTHR42945">
    <property type="entry name" value="HISTIDINE BIOSYNTHESIS BIFUNCTIONAL PROTEIN"/>
    <property type="match status" value="1"/>
</dbReference>
<dbReference type="RefSeq" id="WP_006598547.1">
    <property type="nucleotide sequence ID" value="NZ_GL622359.1"/>
</dbReference>
<keyword evidence="18" id="KW-1185">Reference proteome</keyword>
<evidence type="ECO:0000256" key="6">
    <source>
        <dbReference type="ARBA" id="ARBA00007731"/>
    </source>
</evidence>
<proteinExistence type="inferred from homology"/>
<dbReference type="CDD" id="cd11534">
    <property type="entry name" value="NTP-PPase_HisIE_like"/>
    <property type="match status" value="1"/>
</dbReference>
<dbReference type="FunFam" id="3.10.20.810:FF:000001">
    <property type="entry name" value="Histidine biosynthesis bifunctional protein HisIE"/>
    <property type="match status" value="1"/>
</dbReference>
<evidence type="ECO:0000256" key="9">
    <source>
        <dbReference type="ARBA" id="ARBA00022605"/>
    </source>
</evidence>
<dbReference type="OrthoDB" id="9795769at2"/>
<feature type="region of interest" description="Phosphoribosyl-AMP cyclohydrolase" evidence="15">
    <location>
        <begin position="1"/>
        <end position="126"/>
    </location>
</feature>
<accession>E6MGJ0</accession>
<dbReference type="HOGENOM" id="CLU_048577_3_1_9"/>
<dbReference type="InterPro" id="IPR002496">
    <property type="entry name" value="PRib_AMP_CycHydrolase_dom"/>
</dbReference>
<dbReference type="InterPro" id="IPR038019">
    <property type="entry name" value="PRib_AMP_CycHydrolase_sf"/>
</dbReference>
<keyword evidence="12 15" id="KW-0067">ATP-binding</keyword>
<name>E6MGJ0_9FIRM</name>
<dbReference type="EMBL" id="AEQN01000016">
    <property type="protein sequence ID" value="EFV01730.1"/>
    <property type="molecule type" value="Genomic_DNA"/>
</dbReference>
<comment type="similarity">
    <text evidence="6 15">In the C-terminal section; belongs to the PRA-PH family.</text>
</comment>
<reference evidence="17 18" key="1">
    <citation type="submission" date="2010-12" db="EMBL/GenBank/DDBJ databases">
        <authorList>
            <person name="Muzny D."/>
            <person name="Qin X."/>
            <person name="Deng J."/>
            <person name="Jiang H."/>
            <person name="Liu Y."/>
            <person name="Qu J."/>
            <person name="Song X.-Z."/>
            <person name="Zhang L."/>
            <person name="Thornton R."/>
            <person name="Coyle M."/>
            <person name="Francisco L."/>
            <person name="Jackson L."/>
            <person name="Javaid M."/>
            <person name="Korchina V."/>
            <person name="Kovar C."/>
            <person name="Mata R."/>
            <person name="Mathew T."/>
            <person name="Ngo R."/>
            <person name="Nguyen L."/>
            <person name="Nguyen N."/>
            <person name="Okwuonu G."/>
            <person name="Ongeri F."/>
            <person name="Pham C."/>
            <person name="Simmons D."/>
            <person name="Wilczek-Boney K."/>
            <person name="Hale W."/>
            <person name="Jakkamsetti A."/>
            <person name="Pham P."/>
            <person name="Ruth R."/>
            <person name="San Lucas F."/>
            <person name="Warren J."/>
            <person name="Zhang J."/>
            <person name="Zhao Z."/>
            <person name="Zhou C."/>
            <person name="Zhu D."/>
            <person name="Lee S."/>
            <person name="Bess C."/>
            <person name="Blankenburg K."/>
            <person name="Forbes L."/>
            <person name="Fu Q."/>
            <person name="Gubbala S."/>
            <person name="Hirani K."/>
            <person name="Jayaseelan J.C."/>
            <person name="Lara F."/>
            <person name="Munidasa M."/>
            <person name="Palculict T."/>
            <person name="Patil S."/>
            <person name="Pu L.-L."/>
            <person name="Saada N."/>
            <person name="Tang L."/>
            <person name="Weissenberger G."/>
            <person name="Zhu Y."/>
            <person name="Hemphill L."/>
            <person name="Shang Y."/>
            <person name="Youmans B."/>
            <person name="Ayvaz T."/>
            <person name="Ross M."/>
            <person name="Santibanez J."/>
            <person name="Aqrawi P."/>
            <person name="Gross S."/>
            <person name="Joshi V."/>
            <person name="Fowler G."/>
            <person name="Nazareth L."/>
            <person name="Reid J."/>
            <person name="Worley K."/>
            <person name="Petrosino J."/>
            <person name="Highlander S."/>
            <person name="Gibbs R."/>
        </authorList>
    </citation>
    <scope>NUCLEOTIDE SEQUENCE [LARGE SCALE GENOMIC DNA]</scope>
    <source>
        <strain evidence="17 18">ATCC 23263</strain>
    </source>
</reference>
<dbReference type="HAMAP" id="MF_01019">
    <property type="entry name" value="HisIE"/>
    <property type="match status" value="1"/>
</dbReference>
<dbReference type="NCBIfam" id="NF002747">
    <property type="entry name" value="PRK02759.1"/>
    <property type="match status" value="1"/>
</dbReference>
<comment type="subcellular location">
    <subcellularLocation>
        <location evidence="3 15">Cytoplasm</location>
    </subcellularLocation>
</comment>
<dbReference type="eggNOG" id="COG0140">
    <property type="taxonomic scope" value="Bacteria"/>
</dbReference>
<keyword evidence="10 15" id="KW-0547">Nucleotide-binding</keyword>
<dbReference type="SUPFAM" id="SSF141734">
    <property type="entry name" value="HisI-like"/>
    <property type="match status" value="1"/>
</dbReference>
<evidence type="ECO:0000256" key="11">
    <source>
        <dbReference type="ARBA" id="ARBA00022801"/>
    </source>
</evidence>